<organism evidence="2 3">
    <name type="scientific">Phascolarctos cinereus</name>
    <name type="common">Koala</name>
    <dbReference type="NCBI Taxonomy" id="38626"/>
    <lineage>
        <taxon>Eukaryota</taxon>
        <taxon>Metazoa</taxon>
        <taxon>Chordata</taxon>
        <taxon>Craniata</taxon>
        <taxon>Vertebrata</taxon>
        <taxon>Euteleostomi</taxon>
        <taxon>Mammalia</taxon>
        <taxon>Metatheria</taxon>
        <taxon>Diprotodontia</taxon>
        <taxon>Phascolarctidae</taxon>
        <taxon>Phascolarctos</taxon>
    </lineage>
</organism>
<protein>
    <submittedName>
        <fullName evidence="3">Zinc finger protein 300-like isoform X3</fullName>
    </submittedName>
</protein>
<dbReference type="InterPro" id="IPR050169">
    <property type="entry name" value="Krueppel_C2H2_ZnF"/>
</dbReference>
<name>A0A6P5LMM9_PHACI</name>
<dbReference type="AlphaFoldDB" id="A0A6P5LMM9"/>
<evidence type="ECO:0000259" key="1">
    <source>
        <dbReference type="PROSITE" id="PS50805"/>
    </source>
</evidence>
<evidence type="ECO:0000313" key="3">
    <source>
        <dbReference type="RefSeq" id="XP_020859592.1"/>
    </source>
</evidence>
<gene>
    <name evidence="3" type="primary">LOC110220086</name>
</gene>
<dbReference type="PROSITE" id="PS50805">
    <property type="entry name" value="KRAB"/>
    <property type="match status" value="1"/>
</dbReference>
<evidence type="ECO:0000313" key="2">
    <source>
        <dbReference type="Proteomes" id="UP000515140"/>
    </source>
</evidence>
<dbReference type="RefSeq" id="XP_020859592.1">
    <property type="nucleotide sequence ID" value="XM_021003933.1"/>
</dbReference>
<dbReference type="SUPFAM" id="SSF109640">
    <property type="entry name" value="KRAB domain (Kruppel-associated box)"/>
    <property type="match status" value="1"/>
</dbReference>
<accession>A0A6P5LMM9</accession>
<dbReference type="PANTHER" id="PTHR23232:SF117">
    <property type="entry name" value="KRAB DOMAIN-CONTAINING PROTEIN"/>
    <property type="match status" value="1"/>
</dbReference>
<feature type="domain" description="KRAB" evidence="1">
    <location>
        <begin position="16"/>
        <end position="89"/>
    </location>
</feature>
<dbReference type="Gene3D" id="6.10.140.140">
    <property type="match status" value="1"/>
</dbReference>
<dbReference type="GO" id="GO:0006355">
    <property type="term" value="P:regulation of DNA-templated transcription"/>
    <property type="evidence" value="ECO:0007669"/>
    <property type="project" value="InterPro"/>
</dbReference>
<proteinExistence type="predicted"/>
<dbReference type="GeneID" id="110220086"/>
<keyword evidence="2" id="KW-1185">Reference proteome</keyword>
<dbReference type="CDD" id="cd07765">
    <property type="entry name" value="KRAB_A-box"/>
    <property type="match status" value="1"/>
</dbReference>
<sequence>MPGSDIAWEPQTLLPVTFSDVAVDFSSEEWRLLSPAQRALYRDVMLENYENLVSVGAGLPPSKPDVISQLEKGETPQMLKAGVLRAIYPGIHVCTVGYGQEKRACNMKSPRGCH</sequence>
<dbReference type="Pfam" id="PF01352">
    <property type="entry name" value="KRAB"/>
    <property type="match status" value="1"/>
</dbReference>
<dbReference type="InterPro" id="IPR036051">
    <property type="entry name" value="KRAB_dom_sf"/>
</dbReference>
<dbReference type="Proteomes" id="UP000515140">
    <property type="component" value="Unplaced"/>
</dbReference>
<reference evidence="3" key="1">
    <citation type="submission" date="2025-08" db="UniProtKB">
        <authorList>
            <consortium name="RefSeq"/>
        </authorList>
    </citation>
    <scope>IDENTIFICATION</scope>
    <source>
        <tissue evidence="3">Spleen</tissue>
    </source>
</reference>
<dbReference type="InterPro" id="IPR001909">
    <property type="entry name" value="KRAB"/>
</dbReference>
<dbReference type="SMART" id="SM00349">
    <property type="entry name" value="KRAB"/>
    <property type="match status" value="1"/>
</dbReference>
<dbReference type="PANTHER" id="PTHR23232">
    <property type="entry name" value="KRAB DOMAIN C2H2 ZINC FINGER"/>
    <property type="match status" value="1"/>
</dbReference>